<dbReference type="RefSeq" id="WP_191197327.1">
    <property type="nucleotide sequence ID" value="NZ_JACXYZ010000006.1"/>
</dbReference>
<evidence type="ECO:0000256" key="2">
    <source>
        <dbReference type="ARBA" id="ARBA00023098"/>
    </source>
</evidence>
<evidence type="ECO:0000256" key="1">
    <source>
        <dbReference type="ARBA" id="ARBA00010240"/>
    </source>
</evidence>
<sequence length="335" mass="36745">MYRILSLDGGGVRGLVPGLILKGIEERARCRTADMFDLVAGTSTGAIVALGLLRPSMTGRPARTAQEVVDFYLAVSRTIFRRSWRHRIVSANGLLGPRYDAAALERSLEEEFGSAMLAEAVQEVLITSYDIKAREPRIFKSREMTIDGRQQVQLMKDVLRATAAAPTYFSPARLIEDGCDLHLVDGGTVANNPTLCAYAHAMDLVIRGVSDFAADEVVVLSIGTGAVGFDFATRSTLHGGALGWAKPLFDIVLDAQEDAVHYQMKRLLPEGERYFRLQPELPQAVDGRRTRVNEIDNAGAENLRHLRSSAMELLADTDTIDRIVDAFRPTAGSRQ</sequence>
<keyword evidence="3" id="KW-0378">Hydrolase</keyword>
<name>A0ABR8NH78_9ACTN</name>
<keyword evidence="2 3" id="KW-0443">Lipid metabolism</keyword>
<comment type="similarity">
    <text evidence="1">Belongs to the patatin family.</text>
</comment>
<dbReference type="PANTHER" id="PTHR32176:SF92">
    <property type="entry name" value="XYLOSE ISOMERASE"/>
    <property type="match status" value="1"/>
</dbReference>
<dbReference type="EMBL" id="JACXYZ010000006">
    <property type="protein sequence ID" value="MBD3927461.1"/>
    <property type="molecule type" value="Genomic_DNA"/>
</dbReference>
<gene>
    <name evidence="5" type="ORF">IEZ26_22755</name>
</gene>
<reference evidence="5 6" key="1">
    <citation type="submission" date="2020-09" db="EMBL/GenBank/DDBJ databases">
        <title>novel species in genus Nocardioides.</title>
        <authorList>
            <person name="Zhang G."/>
        </authorList>
    </citation>
    <scope>NUCLEOTIDE SEQUENCE [LARGE SCALE GENOMIC DNA]</scope>
    <source>
        <strain evidence="5 6">KCTC 39551</strain>
    </source>
</reference>
<keyword evidence="3" id="KW-0442">Lipid degradation</keyword>
<dbReference type="Pfam" id="PF01734">
    <property type="entry name" value="Patatin"/>
    <property type="match status" value="1"/>
</dbReference>
<dbReference type="PROSITE" id="PS51635">
    <property type="entry name" value="PNPLA"/>
    <property type="match status" value="1"/>
</dbReference>
<feature type="short sequence motif" description="DGA/G" evidence="3">
    <location>
        <begin position="185"/>
        <end position="187"/>
    </location>
</feature>
<dbReference type="SUPFAM" id="SSF52151">
    <property type="entry name" value="FabD/lysophospholipase-like"/>
    <property type="match status" value="1"/>
</dbReference>
<feature type="active site" description="Nucleophile" evidence="3">
    <location>
        <position position="43"/>
    </location>
</feature>
<evidence type="ECO:0000256" key="3">
    <source>
        <dbReference type="PROSITE-ProRule" id="PRU01161"/>
    </source>
</evidence>
<feature type="active site" description="Proton acceptor" evidence="3">
    <location>
        <position position="185"/>
    </location>
</feature>
<feature type="domain" description="PNPLA" evidence="4">
    <location>
        <begin position="5"/>
        <end position="198"/>
    </location>
</feature>
<dbReference type="InterPro" id="IPR016035">
    <property type="entry name" value="Acyl_Trfase/lysoPLipase"/>
</dbReference>
<comment type="caution">
    <text evidence="5">The sequence shown here is derived from an EMBL/GenBank/DDBJ whole genome shotgun (WGS) entry which is preliminary data.</text>
</comment>
<evidence type="ECO:0000313" key="6">
    <source>
        <dbReference type="Proteomes" id="UP000618818"/>
    </source>
</evidence>
<feature type="short sequence motif" description="GXSXG" evidence="3">
    <location>
        <begin position="41"/>
        <end position="45"/>
    </location>
</feature>
<protein>
    <submittedName>
        <fullName evidence="5">Patatin-like phospholipase family protein</fullName>
    </submittedName>
</protein>
<dbReference type="PANTHER" id="PTHR32176">
    <property type="entry name" value="XYLOSE ISOMERASE"/>
    <property type="match status" value="1"/>
</dbReference>
<feature type="short sequence motif" description="GXGXXG" evidence="3">
    <location>
        <begin position="9"/>
        <end position="14"/>
    </location>
</feature>
<organism evidence="5 6">
    <name type="scientific">Nocardioides cavernae</name>
    <dbReference type="NCBI Taxonomy" id="1921566"/>
    <lineage>
        <taxon>Bacteria</taxon>
        <taxon>Bacillati</taxon>
        <taxon>Actinomycetota</taxon>
        <taxon>Actinomycetes</taxon>
        <taxon>Propionibacteriales</taxon>
        <taxon>Nocardioidaceae</taxon>
        <taxon>Nocardioides</taxon>
    </lineage>
</organism>
<proteinExistence type="inferred from homology"/>
<evidence type="ECO:0000259" key="4">
    <source>
        <dbReference type="PROSITE" id="PS51635"/>
    </source>
</evidence>
<dbReference type="Proteomes" id="UP000618818">
    <property type="component" value="Unassembled WGS sequence"/>
</dbReference>
<dbReference type="Gene3D" id="3.40.1090.10">
    <property type="entry name" value="Cytosolic phospholipase A2 catalytic domain"/>
    <property type="match status" value="1"/>
</dbReference>
<accession>A0ABR8NH78</accession>
<evidence type="ECO:0000313" key="5">
    <source>
        <dbReference type="EMBL" id="MBD3927461.1"/>
    </source>
</evidence>
<keyword evidence="6" id="KW-1185">Reference proteome</keyword>
<dbReference type="InterPro" id="IPR002641">
    <property type="entry name" value="PNPLA_dom"/>
</dbReference>